<dbReference type="EMBL" id="CP045891">
    <property type="protein sequence ID" value="QQP57612.1"/>
    <property type="molecule type" value="Genomic_DNA"/>
</dbReference>
<dbReference type="AlphaFoldDB" id="A0A7T8KKI9"/>
<protein>
    <submittedName>
        <fullName evidence="2">Uncharacterized protein</fullName>
    </submittedName>
</protein>
<gene>
    <name evidence="2" type="ORF">FKW44_002654</name>
</gene>
<proteinExistence type="predicted"/>
<feature type="region of interest" description="Disordered" evidence="1">
    <location>
        <begin position="31"/>
        <end position="64"/>
    </location>
</feature>
<accession>A0A7T8KKI9</accession>
<dbReference type="Proteomes" id="UP000595437">
    <property type="component" value="Chromosome 2"/>
</dbReference>
<sequence>MPLVVEITQLGFGGVDARAWEGVVSYTLWSSNPVSPSGPSPDRTPQPPLRTATRLFPITGFPPQ</sequence>
<evidence type="ECO:0000256" key="1">
    <source>
        <dbReference type="SAM" id="MobiDB-lite"/>
    </source>
</evidence>
<organism evidence="2 3">
    <name type="scientific">Caligus rogercresseyi</name>
    <name type="common">Sea louse</name>
    <dbReference type="NCBI Taxonomy" id="217165"/>
    <lineage>
        <taxon>Eukaryota</taxon>
        <taxon>Metazoa</taxon>
        <taxon>Ecdysozoa</taxon>
        <taxon>Arthropoda</taxon>
        <taxon>Crustacea</taxon>
        <taxon>Multicrustacea</taxon>
        <taxon>Hexanauplia</taxon>
        <taxon>Copepoda</taxon>
        <taxon>Siphonostomatoida</taxon>
        <taxon>Caligidae</taxon>
        <taxon>Caligus</taxon>
    </lineage>
</organism>
<evidence type="ECO:0000313" key="2">
    <source>
        <dbReference type="EMBL" id="QQP57612.1"/>
    </source>
</evidence>
<evidence type="ECO:0000313" key="3">
    <source>
        <dbReference type="Proteomes" id="UP000595437"/>
    </source>
</evidence>
<feature type="compositionally biased region" description="Pro residues" evidence="1">
    <location>
        <begin position="36"/>
        <end position="48"/>
    </location>
</feature>
<name>A0A7T8KKI9_CALRO</name>
<reference evidence="3" key="1">
    <citation type="submission" date="2021-01" db="EMBL/GenBank/DDBJ databases">
        <title>Caligus Genome Assembly.</title>
        <authorList>
            <person name="Gallardo-Escarate C."/>
        </authorList>
    </citation>
    <scope>NUCLEOTIDE SEQUENCE [LARGE SCALE GENOMIC DNA]</scope>
</reference>
<keyword evidence="3" id="KW-1185">Reference proteome</keyword>